<protein>
    <submittedName>
        <fullName evidence="2">Uncharacterized protein</fullName>
    </submittedName>
</protein>
<accession>A0A9I9DEY6</accession>
<name>A0A9I9DEY6_CUCME</name>
<dbReference type="Gramene" id="MELO3C017372.2.1">
    <property type="protein sequence ID" value="MELO3C017372.2.1"/>
    <property type="gene ID" value="MELO3C017372.2"/>
</dbReference>
<reference evidence="2" key="1">
    <citation type="submission" date="2023-03" db="UniProtKB">
        <authorList>
            <consortium name="EnsemblPlants"/>
        </authorList>
    </citation>
    <scope>IDENTIFICATION</scope>
</reference>
<organism evidence="2">
    <name type="scientific">Cucumis melo</name>
    <name type="common">Muskmelon</name>
    <dbReference type="NCBI Taxonomy" id="3656"/>
    <lineage>
        <taxon>Eukaryota</taxon>
        <taxon>Viridiplantae</taxon>
        <taxon>Streptophyta</taxon>
        <taxon>Embryophyta</taxon>
        <taxon>Tracheophyta</taxon>
        <taxon>Spermatophyta</taxon>
        <taxon>Magnoliopsida</taxon>
        <taxon>eudicotyledons</taxon>
        <taxon>Gunneridae</taxon>
        <taxon>Pentapetalae</taxon>
        <taxon>rosids</taxon>
        <taxon>fabids</taxon>
        <taxon>Cucurbitales</taxon>
        <taxon>Cucurbitaceae</taxon>
        <taxon>Benincaseae</taxon>
        <taxon>Cucumis</taxon>
    </lineage>
</organism>
<feature type="region of interest" description="Disordered" evidence="1">
    <location>
        <begin position="1"/>
        <end position="23"/>
    </location>
</feature>
<sequence length="86" mass="9712">MDNEIEIAGMAGPASPISADPQVNSVAVKSQCLRVMRIDMSKSNNRERPKDRLDHMKEHTNFRRMSHSKEAGDRSPKARTTDFAEK</sequence>
<proteinExistence type="predicted"/>
<feature type="region of interest" description="Disordered" evidence="1">
    <location>
        <begin position="39"/>
        <end position="86"/>
    </location>
</feature>
<dbReference type="EnsemblPlants" id="MELO3C017372.2.1">
    <property type="protein sequence ID" value="MELO3C017372.2.1"/>
    <property type="gene ID" value="MELO3C017372.2"/>
</dbReference>
<evidence type="ECO:0000256" key="1">
    <source>
        <dbReference type="SAM" id="MobiDB-lite"/>
    </source>
</evidence>
<evidence type="ECO:0000313" key="2">
    <source>
        <dbReference type="EnsemblPlants" id="MELO3C017372.2.1"/>
    </source>
</evidence>
<dbReference type="AlphaFoldDB" id="A0A9I9DEY6"/>